<keyword evidence="4 6" id="KW-1133">Transmembrane helix</keyword>
<keyword evidence="2" id="KW-1003">Cell membrane</keyword>
<evidence type="ECO:0000256" key="4">
    <source>
        <dbReference type="ARBA" id="ARBA00022989"/>
    </source>
</evidence>
<dbReference type="PANTHER" id="PTHR30213">
    <property type="entry name" value="INNER MEMBRANE PROTEIN YHJD"/>
    <property type="match status" value="1"/>
</dbReference>
<evidence type="ECO:0000313" key="8">
    <source>
        <dbReference type="Proteomes" id="UP001302120"/>
    </source>
</evidence>
<name>A0ABU5U8W6_9CYAN</name>
<keyword evidence="8" id="KW-1185">Reference proteome</keyword>
<keyword evidence="5 6" id="KW-0472">Membrane</keyword>
<comment type="caution">
    <text evidence="7">The sequence shown here is derived from an EMBL/GenBank/DDBJ whole genome shotgun (WGS) entry which is preliminary data.</text>
</comment>
<dbReference type="Proteomes" id="UP001302120">
    <property type="component" value="Unassembled WGS sequence"/>
</dbReference>
<dbReference type="EMBL" id="JAYGHG010000001">
    <property type="protein sequence ID" value="MEA5579949.1"/>
    <property type="molecule type" value="Genomic_DNA"/>
</dbReference>
<proteinExistence type="predicted"/>
<evidence type="ECO:0000256" key="1">
    <source>
        <dbReference type="ARBA" id="ARBA00004651"/>
    </source>
</evidence>
<evidence type="ECO:0000313" key="7">
    <source>
        <dbReference type="EMBL" id="MEA5579949.1"/>
    </source>
</evidence>
<comment type="subcellular location">
    <subcellularLocation>
        <location evidence="1">Cell membrane</location>
        <topology evidence="1">Multi-pass membrane protein</topology>
    </subcellularLocation>
</comment>
<dbReference type="Pfam" id="PF03631">
    <property type="entry name" value="Virul_fac_BrkB"/>
    <property type="match status" value="1"/>
</dbReference>
<dbReference type="PANTHER" id="PTHR30213:SF1">
    <property type="entry name" value="INNER MEMBRANE PROTEIN YHJD"/>
    <property type="match status" value="1"/>
</dbReference>
<sequence>MTTFGGTTLMFIMMYSILPDAEIAWRDTIVGALITSLLFLIGQYFFGLFLSRTNFDSAYGVAYSFIVVITGIFCAAYIMFLGVESTFFLLFSIDNEQYFNIKYI</sequence>
<dbReference type="RefSeq" id="WP_323194289.1">
    <property type="nucleotide sequence ID" value="NZ_JAYGHG010000001.1"/>
</dbReference>
<feature type="transmembrane region" description="Helical" evidence="6">
    <location>
        <begin position="29"/>
        <end position="50"/>
    </location>
</feature>
<organism evidence="7 8">
    <name type="scientific">Nodularia harveyana UHCC-0300</name>
    <dbReference type="NCBI Taxonomy" id="2974287"/>
    <lineage>
        <taxon>Bacteria</taxon>
        <taxon>Bacillati</taxon>
        <taxon>Cyanobacteriota</taxon>
        <taxon>Cyanophyceae</taxon>
        <taxon>Nostocales</taxon>
        <taxon>Nodulariaceae</taxon>
        <taxon>Nodularia</taxon>
    </lineage>
</organism>
<keyword evidence="3 6" id="KW-0812">Transmembrane</keyword>
<accession>A0ABU5U8W6</accession>
<evidence type="ECO:0000256" key="6">
    <source>
        <dbReference type="SAM" id="Phobius"/>
    </source>
</evidence>
<protein>
    <submittedName>
        <fullName evidence="7">YhjD/YihY/BrkB family envelope integrity protein</fullName>
    </submittedName>
</protein>
<dbReference type="InterPro" id="IPR017039">
    <property type="entry name" value="Virul_fac_BrkB"/>
</dbReference>
<evidence type="ECO:0000256" key="2">
    <source>
        <dbReference type="ARBA" id="ARBA00022475"/>
    </source>
</evidence>
<feature type="transmembrane region" description="Helical" evidence="6">
    <location>
        <begin position="62"/>
        <end position="83"/>
    </location>
</feature>
<evidence type="ECO:0000256" key="5">
    <source>
        <dbReference type="ARBA" id="ARBA00023136"/>
    </source>
</evidence>
<reference evidence="7 8" key="1">
    <citation type="submission" date="2023-12" db="EMBL/GenBank/DDBJ databases">
        <title>Baltic Sea Cyanobacteria.</title>
        <authorList>
            <person name="Delbaje E."/>
            <person name="Fewer D.P."/>
            <person name="Shishido T.K."/>
        </authorList>
    </citation>
    <scope>NUCLEOTIDE SEQUENCE [LARGE SCALE GENOMIC DNA]</scope>
    <source>
        <strain evidence="7 8">UHCC-0300</strain>
    </source>
</reference>
<gene>
    <name evidence="7" type="ORF">VB620_01175</name>
</gene>
<evidence type="ECO:0000256" key="3">
    <source>
        <dbReference type="ARBA" id="ARBA00022692"/>
    </source>
</evidence>